<name>A0A1H5RXF7_9RHOB</name>
<dbReference type="AlphaFoldDB" id="A0A1H5RXF7"/>
<dbReference type="RefSeq" id="WP_104006262.1">
    <property type="nucleotide sequence ID" value="NZ_FNVD01000001.1"/>
</dbReference>
<dbReference type="OrthoDB" id="7345863at2"/>
<sequence>MVEPLATRGWVRFPHDAGVADWAARARARAARAARDPAFARWHVCEDTWFVGVDALENDPRGRVEGSAPLGGPAVDFIRAHLGGLPPLHRGQVSAVHPGYPRPREGESESAFRYRLRRDAAHVDGIKATGPDRRRRIEEPHAWILGLPLTETDPGAAPLVVWDGSHRIMRARLAEALAGHDPRDWGRVDVTEAYAAARREVFERCTRVVLHAGPGEAYLLHPLALHGIAPWQDGARAPADGRVIAYFRPPWTGPVRDWLGQVG</sequence>
<dbReference type="SUPFAM" id="SSF51197">
    <property type="entry name" value="Clavaminate synthase-like"/>
    <property type="match status" value="1"/>
</dbReference>
<dbReference type="Gene3D" id="2.60.120.620">
    <property type="entry name" value="q2cbj1_9rhob like domain"/>
    <property type="match status" value="1"/>
</dbReference>
<dbReference type="EMBL" id="FNVD01000001">
    <property type="protein sequence ID" value="SEF43033.1"/>
    <property type="molecule type" value="Genomic_DNA"/>
</dbReference>
<proteinExistence type="predicted"/>
<organism evidence="1 2">
    <name type="scientific">Jhaorihella thermophila</name>
    <dbReference type="NCBI Taxonomy" id="488547"/>
    <lineage>
        <taxon>Bacteria</taxon>
        <taxon>Pseudomonadati</taxon>
        <taxon>Pseudomonadota</taxon>
        <taxon>Alphaproteobacteria</taxon>
        <taxon>Rhodobacterales</taxon>
        <taxon>Paracoccaceae</taxon>
        <taxon>Jhaorihella</taxon>
    </lineage>
</organism>
<gene>
    <name evidence="1" type="ORF">SAMN05421751_101223</name>
</gene>
<protein>
    <recommendedName>
        <fullName evidence="3">Phytanoyl-CoA dioxygenase (PhyH)</fullName>
    </recommendedName>
</protein>
<reference evidence="1 2" key="1">
    <citation type="submission" date="2016-10" db="EMBL/GenBank/DDBJ databases">
        <authorList>
            <person name="de Groot N.N."/>
        </authorList>
    </citation>
    <scope>NUCLEOTIDE SEQUENCE [LARGE SCALE GENOMIC DNA]</scope>
    <source>
        <strain evidence="1 2">DSM 23413</strain>
    </source>
</reference>
<evidence type="ECO:0000313" key="1">
    <source>
        <dbReference type="EMBL" id="SEF43033.1"/>
    </source>
</evidence>
<evidence type="ECO:0000313" key="2">
    <source>
        <dbReference type="Proteomes" id="UP000236742"/>
    </source>
</evidence>
<accession>A0A1H5RXF7</accession>
<evidence type="ECO:0008006" key="3">
    <source>
        <dbReference type="Google" id="ProtNLM"/>
    </source>
</evidence>
<keyword evidence="2" id="KW-1185">Reference proteome</keyword>
<dbReference type="Proteomes" id="UP000236742">
    <property type="component" value="Unassembled WGS sequence"/>
</dbReference>